<dbReference type="InterPro" id="IPR045090">
    <property type="entry name" value="Pept_M3A_M3B"/>
</dbReference>
<name>A0A1U8BIT3_NELNU</name>
<keyword evidence="9" id="KW-0496">Mitochondrion</keyword>
<evidence type="ECO:0000313" key="13">
    <source>
        <dbReference type="RefSeq" id="XP_010276941.1"/>
    </source>
</evidence>
<keyword evidence="3 10" id="KW-0645">Protease</keyword>
<accession>A0A1U8BIT3</accession>
<dbReference type="SUPFAM" id="SSF55486">
    <property type="entry name" value="Metalloproteases ('zincins'), catalytic domain"/>
    <property type="match status" value="1"/>
</dbReference>
<dbReference type="GO" id="GO:0046872">
    <property type="term" value="F:metal ion binding"/>
    <property type="evidence" value="ECO:0007669"/>
    <property type="project" value="UniProtKB-UniRule"/>
</dbReference>
<dbReference type="AlphaFoldDB" id="A0A1U8BIT3"/>
<dbReference type="FunCoup" id="A0A1U8BIT3">
    <property type="interactions" value="2775"/>
</dbReference>
<evidence type="ECO:0000256" key="3">
    <source>
        <dbReference type="ARBA" id="ARBA00022670"/>
    </source>
</evidence>
<evidence type="ECO:0000256" key="4">
    <source>
        <dbReference type="ARBA" id="ARBA00022723"/>
    </source>
</evidence>
<dbReference type="Pfam" id="PF01432">
    <property type="entry name" value="Peptidase_M3"/>
    <property type="match status" value="1"/>
</dbReference>
<proteinExistence type="inferred from homology"/>
<evidence type="ECO:0000313" key="12">
    <source>
        <dbReference type="Proteomes" id="UP000189703"/>
    </source>
</evidence>
<dbReference type="Gene3D" id="1.10.1370.10">
    <property type="entry name" value="Neurolysin, domain 3"/>
    <property type="match status" value="1"/>
</dbReference>
<dbReference type="KEGG" id="nnu:104611543"/>
<reference evidence="13" key="1">
    <citation type="submission" date="2025-08" db="UniProtKB">
        <authorList>
            <consortium name="RefSeq"/>
        </authorList>
    </citation>
    <scope>IDENTIFICATION</scope>
</reference>
<evidence type="ECO:0000256" key="7">
    <source>
        <dbReference type="ARBA" id="ARBA00022946"/>
    </source>
</evidence>
<dbReference type="InterPro" id="IPR024079">
    <property type="entry name" value="MetalloPept_cat_dom_sf"/>
</dbReference>
<evidence type="ECO:0000256" key="1">
    <source>
        <dbReference type="ARBA" id="ARBA00004173"/>
    </source>
</evidence>
<comment type="similarity">
    <text evidence="2 10">Belongs to the peptidase M3 family.</text>
</comment>
<sequence>MIHRSALMFRSKHLPSCFFATHRANFYTSVAPDNGESGLYGFGVLKTAKGFRRFVDEAIERSGELISYISGMPSSIEIVQAMDEISDTVCSVVDSAELCRNTHPDREFVEEANRAAMKIHEYLHFLNTNHSLYNAVIKAEQDGLLQTKEAWRAAHSLRIDFEKGGIHLPRDKLERINQLNVNIAHLCREFSENIVNDPSYVDIFPASRIPKCIQHLLRPISRPMNGTPSEPLWSRGGIKEKGFRITTDPGTLSSVLQWTPDAEVRKQSYIQGNSAPRANLSVLDKLIASRHELAQIMGYKSYAEFAVHPNMASSPDVVMSFLLDLSTIVRPKADEEFKTIRDFKLKRCDQRNEDLEPWDESYFTGMMKSSAYNLNSSVVASYFPLSQCIEGLKVLVESLFGATFYSIPLTAGESWHPDVLKMVLHHPEEGDLGYLYLDLYSREGKYPGCAHFAIKGGRRISETDYQLPVVALVCNFSASTGSSTPRLNHWEVETLFHEFGHALHSLLSRTDYQHFSGTRVVLDLAETPANLFEYYAWDYRVLRTFARHYSTGEVIPEKLVESMKGAKKMFAATELQRQVFYALIDQTLFGEQSFSPRDTISVVGDLKRQHTSWKHVEGTHWHTRFNHLLNYGAGYYSYLYAKCFAASIWKEVCSEDPLSLATGSALRTKFLQHGGAKEPSDLLKELVGDDMLRNYNNGIIPNISNLCEEMELMEHAKQKSIL</sequence>
<dbReference type="GO" id="GO:0006518">
    <property type="term" value="P:peptide metabolic process"/>
    <property type="evidence" value="ECO:0000318"/>
    <property type="project" value="GO_Central"/>
</dbReference>
<dbReference type="CDD" id="cd06457">
    <property type="entry name" value="M3A_MIP"/>
    <property type="match status" value="1"/>
</dbReference>
<dbReference type="STRING" id="4432.A0A1U8BIT3"/>
<evidence type="ECO:0000259" key="11">
    <source>
        <dbReference type="Pfam" id="PF01432"/>
    </source>
</evidence>
<dbReference type="OrthoDB" id="17530at2759"/>
<dbReference type="PANTHER" id="PTHR11804">
    <property type="entry name" value="PROTEASE M3 THIMET OLIGOPEPTIDASE-RELATED"/>
    <property type="match status" value="1"/>
</dbReference>
<keyword evidence="6 10" id="KW-0862">Zinc</keyword>
<dbReference type="GO" id="GO:0005739">
    <property type="term" value="C:mitochondrion"/>
    <property type="evidence" value="ECO:0007669"/>
    <property type="project" value="UniProtKB-SubCell"/>
</dbReference>
<dbReference type="InterPro" id="IPR024077">
    <property type="entry name" value="Neurolysin/TOP_dom2"/>
</dbReference>
<keyword evidence="7" id="KW-0809">Transit peptide</keyword>
<dbReference type="GO" id="GO:0006508">
    <property type="term" value="P:proteolysis"/>
    <property type="evidence" value="ECO:0000318"/>
    <property type="project" value="GO_Central"/>
</dbReference>
<dbReference type="InParanoid" id="A0A1U8BIT3"/>
<dbReference type="Proteomes" id="UP000189703">
    <property type="component" value="Unplaced"/>
</dbReference>
<keyword evidence="5 10" id="KW-0378">Hydrolase</keyword>
<dbReference type="InterPro" id="IPR033851">
    <property type="entry name" value="M3A_MIP"/>
</dbReference>
<evidence type="ECO:0000256" key="5">
    <source>
        <dbReference type="ARBA" id="ARBA00022801"/>
    </source>
</evidence>
<comment type="cofactor">
    <cofactor evidence="10">
        <name>Zn(2+)</name>
        <dbReference type="ChEBI" id="CHEBI:29105"/>
    </cofactor>
    <text evidence="10">Binds 1 zinc ion.</text>
</comment>
<evidence type="ECO:0000256" key="9">
    <source>
        <dbReference type="ARBA" id="ARBA00023128"/>
    </source>
</evidence>
<feature type="domain" description="Peptidase M3A/M3B catalytic" evidence="11">
    <location>
        <begin position="257"/>
        <end position="691"/>
    </location>
</feature>
<dbReference type="OMA" id="ALMFEYM"/>
<evidence type="ECO:0000256" key="6">
    <source>
        <dbReference type="ARBA" id="ARBA00022833"/>
    </source>
</evidence>
<comment type="subcellular location">
    <subcellularLocation>
        <location evidence="1">Mitochondrion</location>
    </subcellularLocation>
</comment>
<organism evidence="12 13">
    <name type="scientific">Nelumbo nucifera</name>
    <name type="common">Sacred lotus</name>
    <dbReference type="NCBI Taxonomy" id="4432"/>
    <lineage>
        <taxon>Eukaryota</taxon>
        <taxon>Viridiplantae</taxon>
        <taxon>Streptophyta</taxon>
        <taxon>Embryophyta</taxon>
        <taxon>Tracheophyta</taxon>
        <taxon>Spermatophyta</taxon>
        <taxon>Magnoliopsida</taxon>
        <taxon>Proteales</taxon>
        <taxon>Nelumbonaceae</taxon>
        <taxon>Nelumbo</taxon>
    </lineage>
</organism>
<dbReference type="Gene3D" id="3.40.390.10">
    <property type="entry name" value="Collagenase (Catalytic Domain)"/>
    <property type="match status" value="1"/>
</dbReference>
<dbReference type="RefSeq" id="XP_010276941.1">
    <property type="nucleotide sequence ID" value="XM_010278639.1"/>
</dbReference>
<evidence type="ECO:0000256" key="10">
    <source>
        <dbReference type="RuleBase" id="RU003435"/>
    </source>
</evidence>
<keyword evidence="8 10" id="KW-0482">Metalloprotease</keyword>
<dbReference type="GeneID" id="104611543"/>
<dbReference type="FunFam" id="3.40.390.10:FF:000019">
    <property type="entry name" value="Mitochondrial intermediate peptidase, mitochondrial"/>
    <property type="match status" value="1"/>
</dbReference>
<evidence type="ECO:0000256" key="2">
    <source>
        <dbReference type="ARBA" id="ARBA00006040"/>
    </source>
</evidence>
<evidence type="ECO:0000256" key="8">
    <source>
        <dbReference type="ARBA" id="ARBA00023049"/>
    </source>
</evidence>
<dbReference type="InterPro" id="IPR001567">
    <property type="entry name" value="Pept_M3A_M3B_dom"/>
</dbReference>
<dbReference type="PANTHER" id="PTHR11804:SF79">
    <property type="entry name" value="MITOCHONDRIAL INTERMEDIATE PEPTIDASE"/>
    <property type="match status" value="1"/>
</dbReference>
<keyword evidence="4 10" id="KW-0479">Metal-binding</keyword>
<dbReference type="GO" id="GO:0004222">
    <property type="term" value="F:metalloendopeptidase activity"/>
    <property type="evidence" value="ECO:0000318"/>
    <property type="project" value="GO_Central"/>
</dbReference>
<protein>
    <submittedName>
        <fullName evidence="13">Probable mitochondrial intermediate peptidase, mitochondrial isoform X1</fullName>
    </submittedName>
</protein>
<gene>
    <name evidence="13" type="primary">LOC104611543</name>
</gene>
<dbReference type="eggNOG" id="KOG2090">
    <property type="taxonomic scope" value="Eukaryota"/>
</dbReference>
<keyword evidence="12" id="KW-1185">Reference proteome</keyword>